<name>A0A8S3YKM1_9EUPU</name>
<keyword evidence="2 4" id="KW-0694">RNA-binding</keyword>
<evidence type="ECO:0000256" key="3">
    <source>
        <dbReference type="ARBA" id="ARBA00023242"/>
    </source>
</evidence>
<dbReference type="Gene3D" id="1.10.720.30">
    <property type="entry name" value="SAP domain"/>
    <property type="match status" value="1"/>
</dbReference>
<dbReference type="GO" id="GO:0050684">
    <property type="term" value="P:regulation of mRNA processing"/>
    <property type="evidence" value="ECO:0007669"/>
    <property type="project" value="TreeGrafter"/>
</dbReference>
<evidence type="ECO:0000256" key="1">
    <source>
        <dbReference type="ARBA" id="ARBA00004123"/>
    </source>
</evidence>
<dbReference type="GO" id="GO:0003723">
    <property type="term" value="F:RNA binding"/>
    <property type="evidence" value="ECO:0007669"/>
    <property type="project" value="UniProtKB-UniRule"/>
</dbReference>
<dbReference type="PROSITE" id="PS50800">
    <property type="entry name" value="SAP"/>
    <property type="match status" value="1"/>
</dbReference>
<evidence type="ECO:0000256" key="5">
    <source>
        <dbReference type="SAM" id="MobiDB-lite"/>
    </source>
</evidence>
<reference evidence="8" key="1">
    <citation type="submission" date="2021-04" db="EMBL/GenBank/DDBJ databases">
        <authorList>
            <consortium name="Molecular Ecology Group"/>
        </authorList>
    </citation>
    <scope>NUCLEOTIDE SEQUENCE</scope>
</reference>
<dbReference type="GO" id="GO:0043565">
    <property type="term" value="F:sequence-specific DNA binding"/>
    <property type="evidence" value="ECO:0007669"/>
    <property type="project" value="TreeGrafter"/>
</dbReference>
<evidence type="ECO:0000313" key="9">
    <source>
        <dbReference type="Proteomes" id="UP000678393"/>
    </source>
</evidence>
<feature type="domain" description="SAP" evidence="7">
    <location>
        <begin position="9"/>
        <end position="43"/>
    </location>
</feature>
<feature type="compositionally biased region" description="Basic and acidic residues" evidence="5">
    <location>
        <begin position="386"/>
        <end position="410"/>
    </location>
</feature>
<feature type="compositionally biased region" description="Acidic residues" evidence="5">
    <location>
        <begin position="183"/>
        <end position="198"/>
    </location>
</feature>
<feature type="region of interest" description="Disordered" evidence="5">
    <location>
        <begin position="78"/>
        <end position="274"/>
    </location>
</feature>
<feature type="compositionally biased region" description="Basic and acidic residues" evidence="5">
    <location>
        <begin position="507"/>
        <end position="563"/>
    </location>
</feature>
<dbReference type="PANTHER" id="PTHR15683">
    <property type="entry name" value="SCAFFOLD ATTACHMENT FACTOR B-RELATED"/>
    <property type="match status" value="1"/>
</dbReference>
<dbReference type="OrthoDB" id="79455at2759"/>
<organism evidence="8 9">
    <name type="scientific">Candidula unifasciata</name>
    <dbReference type="NCBI Taxonomy" id="100452"/>
    <lineage>
        <taxon>Eukaryota</taxon>
        <taxon>Metazoa</taxon>
        <taxon>Spiralia</taxon>
        <taxon>Lophotrochozoa</taxon>
        <taxon>Mollusca</taxon>
        <taxon>Gastropoda</taxon>
        <taxon>Heterobranchia</taxon>
        <taxon>Euthyneura</taxon>
        <taxon>Panpulmonata</taxon>
        <taxon>Eupulmonata</taxon>
        <taxon>Stylommatophora</taxon>
        <taxon>Helicina</taxon>
        <taxon>Helicoidea</taxon>
        <taxon>Geomitridae</taxon>
        <taxon>Candidula</taxon>
    </lineage>
</organism>
<dbReference type="InterPro" id="IPR012677">
    <property type="entry name" value="Nucleotide-bd_a/b_plait_sf"/>
</dbReference>
<dbReference type="Proteomes" id="UP000678393">
    <property type="component" value="Unassembled WGS sequence"/>
</dbReference>
<dbReference type="PROSITE" id="PS50102">
    <property type="entry name" value="RRM"/>
    <property type="match status" value="1"/>
</dbReference>
<evidence type="ECO:0000259" key="6">
    <source>
        <dbReference type="PROSITE" id="PS50102"/>
    </source>
</evidence>
<sequence length="671" mass="74238">MASVQKSILGDLQVNDIKKELEKRNLDKTGVKSVLIERLKKAIVSEGKDPNTFRFDVVDTATTASVLKGADEAGDLASKKTDKANGTSVSEGCDSEQLQTSAVSHVGEIGSNGAVPGNMPVEGKENGSQGKPNANASSTSQDSERPSTAKTNTGTSNITTPAKGKKSQSSIEYEGGDESFVVQEDDVVLNDIDSDLLDGEGKAPNSGSTGEPGVCGDANNGELDSTATADTSANLLENTQGEQTTAGSKVGKDTSEAKSSAQPVKKDEKASQAGRNLWVSGLSSSTRAADLKTLFSKHGKVVAAKVVTNARSPVSRCFGLVTLSSADDATKCVQQLHHTEFHGRKISIERAQTEIQGTKEKILPPTGLRSPTKPSAHSSTQGSETKAPRKDDERHHSRASTDNDRKRDELKIKADEVRDRLRRKEQYLEREKYKQRMIERKQWEEAQKIERERRHLREMREELERRQMETERLRLETERLHMEKEQEKYRKQQRALQERRAMKRRAPREEEWPNKHPAAERFHGGEGFREPREFNGRVEERRKFREERPPPREGRVARNDRPLRGGLSRHNSRSDWKSERGTWNGPIDNSKLDDGWGNSDMGQGDGWDNGMGMSQSSGGYALQQGQMISGMGTGTVFIAQPAVQTPSSMHNNMNRQSDGRFGMAAASVRRY</sequence>
<dbReference type="InterPro" id="IPR003034">
    <property type="entry name" value="SAP_dom"/>
</dbReference>
<dbReference type="SMART" id="SM00513">
    <property type="entry name" value="SAP"/>
    <property type="match status" value="1"/>
</dbReference>
<evidence type="ECO:0000313" key="8">
    <source>
        <dbReference type="EMBL" id="CAG5117653.1"/>
    </source>
</evidence>
<dbReference type="Gene3D" id="3.30.70.330">
    <property type="match status" value="1"/>
</dbReference>
<evidence type="ECO:0008006" key="10">
    <source>
        <dbReference type="Google" id="ProtNLM"/>
    </source>
</evidence>
<keyword evidence="9" id="KW-1185">Reference proteome</keyword>
<accession>A0A8S3YKM1</accession>
<feature type="compositionally biased region" description="Polar residues" evidence="5">
    <location>
        <begin position="126"/>
        <end position="141"/>
    </location>
</feature>
<protein>
    <recommendedName>
        <fullName evidence="10">SAFB-like transcription modulator</fullName>
    </recommendedName>
</protein>
<dbReference type="InterPro" id="IPR051738">
    <property type="entry name" value="SAF_Modulators"/>
</dbReference>
<feature type="compositionally biased region" description="Polar residues" evidence="5">
    <location>
        <begin position="222"/>
        <end position="247"/>
    </location>
</feature>
<dbReference type="InterPro" id="IPR035979">
    <property type="entry name" value="RBD_domain_sf"/>
</dbReference>
<dbReference type="PANTHER" id="PTHR15683:SF8">
    <property type="entry name" value="SCAFFOLD ATTACHMENT FACTOR B, ISOFORM B"/>
    <property type="match status" value="1"/>
</dbReference>
<feature type="region of interest" description="Disordered" evidence="5">
    <location>
        <begin position="355"/>
        <end position="410"/>
    </location>
</feature>
<feature type="region of interest" description="Disordered" evidence="5">
    <location>
        <begin position="498"/>
        <end position="616"/>
    </location>
</feature>
<dbReference type="GO" id="GO:0006357">
    <property type="term" value="P:regulation of transcription by RNA polymerase II"/>
    <property type="evidence" value="ECO:0007669"/>
    <property type="project" value="TreeGrafter"/>
</dbReference>
<dbReference type="SUPFAM" id="SSF54928">
    <property type="entry name" value="RNA-binding domain, RBD"/>
    <property type="match status" value="1"/>
</dbReference>
<evidence type="ECO:0000259" key="7">
    <source>
        <dbReference type="PROSITE" id="PS50800"/>
    </source>
</evidence>
<evidence type="ECO:0000256" key="2">
    <source>
        <dbReference type="ARBA" id="ARBA00022884"/>
    </source>
</evidence>
<feature type="compositionally biased region" description="Polar residues" evidence="5">
    <location>
        <begin position="148"/>
        <end position="160"/>
    </location>
</feature>
<dbReference type="AlphaFoldDB" id="A0A8S3YKM1"/>
<feature type="compositionally biased region" description="Polar residues" evidence="5">
    <location>
        <begin position="84"/>
        <end position="103"/>
    </location>
</feature>
<feature type="domain" description="RRM" evidence="6">
    <location>
        <begin position="275"/>
        <end position="353"/>
    </location>
</feature>
<evidence type="ECO:0000256" key="4">
    <source>
        <dbReference type="PROSITE-ProRule" id="PRU00176"/>
    </source>
</evidence>
<dbReference type="SMART" id="SM00360">
    <property type="entry name" value="RRM"/>
    <property type="match status" value="1"/>
</dbReference>
<dbReference type="SUPFAM" id="SSF68906">
    <property type="entry name" value="SAP domain"/>
    <property type="match status" value="1"/>
</dbReference>
<dbReference type="GO" id="GO:0005634">
    <property type="term" value="C:nucleus"/>
    <property type="evidence" value="ECO:0007669"/>
    <property type="project" value="UniProtKB-SubCell"/>
</dbReference>
<feature type="compositionally biased region" description="Polar residues" evidence="5">
    <location>
        <begin position="372"/>
        <end position="384"/>
    </location>
</feature>
<comment type="caution">
    <text evidence="8">The sequence shown here is derived from an EMBL/GenBank/DDBJ whole genome shotgun (WGS) entry which is preliminary data.</text>
</comment>
<gene>
    <name evidence="8" type="ORF">CUNI_LOCUS3211</name>
</gene>
<dbReference type="EMBL" id="CAJHNH020000435">
    <property type="protein sequence ID" value="CAG5117653.1"/>
    <property type="molecule type" value="Genomic_DNA"/>
</dbReference>
<keyword evidence="3" id="KW-0539">Nucleus</keyword>
<dbReference type="InterPro" id="IPR000504">
    <property type="entry name" value="RRM_dom"/>
</dbReference>
<dbReference type="Pfam" id="PF02037">
    <property type="entry name" value="SAP"/>
    <property type="match status" value="1"/>
</dbReference>
<dbReference type="InterPro" id="IPR036361">
    <property type="entry name" value="SAP_dom_sf"/>
</dbReference>
<comment type="subcellular location">
    <subcellularLocation>
        <location evidence="1">Nucleus</location>
    </subcellularLocation>
</comment>
<dbReference type="Pfam" id="PF00076">
    <property type="entry name" value="RRM_1"/>
    <property type="match status" value="1"/>
</dbReference>
<proteinExistence type="predicted"/>